<evidence type="ECO:0000313" key="2">
    <source>
        <dbReference type="Proteomes" id="UP000323000"/>
    </source>
</evidence>
<proteinExistence type="predicted"/>
<gene>
    <name evidence="1" type="ORF">EZV62_003112</name>
</gene>
<protein>
    <submittedName>
        <fullName evidence="1">Uncharacterized protein</fullName>
    </submittedName>
</protein>
<dbReference type="AlphaFoldDB" id="A0A5C7IFU7"/>
<reference evidence="2" key="1">
    <citation type="journal article" date="2019" name="Gigascience">
        <title>De novo genome assembly of the endangered Acer yangbiense, a plant species with extremely small populations endemic to Yunnan Province, China.</title>
        <authorList>
            <person name="Yang J."/>
            <person name="Wariss H.M."/>
            <person name="Tao L."/>
            <person name="Zhang R."/>
            <person name="Yun Q."/>
            <person name="Hollingsworth P."/>
            <person name="Dao Z."/>
            <person name="Luo G."/>
            <person name="Guo H."/>
            <person name="Ma Y."/>
            <person name="Sun W."/>
        </authorList>
    </citation>
    <scope>NUCLEOTIDE SEQUENCE [LARGE SCALE GENOMIC DNA]</scope>
    <source>
        <strain evidence="2">cv. Malutang</strain>
    </source>
</reference>
<name>A0A5C7IFU7_9ROSI</name>
<organism evidence="1 2">
    <name type="scientific">Acer yangbiense</name>
    <dbReference type="NCBI Taxonomy" id="1000413"/>
    <lineage>
        <taxon>Eukaryota</taxon>
        <taxon>Viridiplantae</taxon>
        <taxon>Streptophyta</taxon>
        <taxon>Embryophyta</taxon>
        <taxon>Tracheophyta</taxon>
        <taxon>Spermatophyta</taxon>
        <taxon>Magnoliopsida</taxon>
        <taxon>eudicotyledons</taxon>
        <taxon>Gunneridae</taxon>
        <taxon>Pentapetalae</taxon>
        <taxon>rosids</taxon>
        <taxon>malvids</taxon>
        <taxon>Sapindales</taxon>
        <taxon>Sapindaceae</taxon>
        <taxon>Hippocastanoideae</taxon>
        <taxon>Acereae</taxon>
        <taxon>Acer</taxon>
    </lineage>
</organism>
<dbReference type="Proteomes" id="UP000323000">
    <property type="component" value="Chromosome 2"/>
</dbReference>
<keyword evidence="2" id="KW-1185">Reference proteome</keyword>
<evidence type="ECO:0000313" key="1">
    <source>
        <dbReference type="EMBL" id="TXG68177.1"/>
    </source>
</evidence>
<accession>A0A5C7IFU7</accession>
<dbReference type="EMBL" id="VAHF01000002">
    <property type="protein sequence ID" value="TXG68177.1"/>
    <property type="molecule type" value="Genomic_DNA"/>
</dbReference>
<dbReference type="OrthoDB" id="1756016at2759"/>
<sequence>MIKYMKPLKMFQETLKRTIDMPQSVFIGFNVTDKNVSLAVSDYCYLRARALCVLPRDQTLLDNLVSKVQDCGFDLEGIIVAGKYHDSPPMNIHNLIHDLCKKGKFQSLKYACYTDNVTSPNAKSAKSQYLELGWKDSIDISLVVHMLQANLDVFNTLVERHKK</sequence>
<comment type="caution">
    <text evidence="1">The sequence shown here is derived from an EMBL/GenBank/DDBJ whole genome shotgun (WGS) entry which is preliminary data.</text>
</comment>